<protein>
    <recommendedName>
        <fullName evidence="8">Bcr/CflA family efflux transporter</fullName>
    </recommendedName>
</protein>
<keyword evidence="4" id="KW-1003">Cell membrane</keyword>
<accession>A0ABY6G7L9</accession>
<keyword evidence="7 8" id="KW-0472">Membrane</keyword>
<feature type="transmembrane region" description="Helical" evidence="8">
    <location>
        <begin position="72"/>
        <end position="91"/>
    </location>
</feature>
<dbReference type="Proteomes" id="UP001162800">
    <property type="component" value="Chromosome"/>
</dbReference>
<feature type="transmembrane region" description="Helical" evidence="8">
    <location>
        <begin position="279"/>
        <end position="297"/>
    </location>
</feature>
<feature type="transmembrane region" description="Helical" evidence="8">
    <location>
        <begin position="309"/>
        <end position="331"/>
    </location>
</feature>
<evidence type="ECO:0000256" key="8">
    <source>
        <dbReference type="RuleBase" id="RU365088"/>
    </source>
</evidence>
<keyword evidence="3 8" id="KW-0813">Transport</keyword>
<dbReference type="Pfam" id="PF07690">
    <property type="entry name" value="MFS_1"/>
    <property type="match status" value="1"/>
</dbReference>
<evidence type="ECO:0000256" key="2">
    <source>
        <dbReference type="ARBA" id="ARBA00006236"/>
    </source>
</evidence>
<evidence type="ECO:0000256" key="5">
    <source>
        <dbReference type="ARBA" id="ARBA00022692"/>
    </source>
</evidence>
<comment type="caution">
    <text evidence="8">Lacks conserved residue(s) required for the propagation of feature annotation.</text>
</comment>
<dbReference type="SUPFAM" id="SSF103473">
    <property type="entry name" value="MFS general substrate transporter"/>
    <property type="match status" value="1"/>
</dbReference>
<dbReference type="InterPro" id="IPR004812">
    <property type="entry name" value="Efflux_drug-R_Bcr/CmlA"/>
</dbReference>
<dbReference type="InterPro" id="IPR036259">
    <property type="entry name" value="MFS_trans_sf"/>
</dbReference>
<keyword evidence="8" id="KW-0997">Cell inner membrane</keyword>
<keyword evidence="6 8" id="KW-1133">Transmembrane helix</keyword>
<proteinExistence type="inferred from homology"/>
<reference evidence="10" key="1">
    <citation type="submission" date="2022-09" db="EMBL/GenBank/DDBJ databases">
        <title>The complete genome of Acidovorax sp. 5MLIR.</title>
        <authorList>
            <person name="Liu L."/>
            <person name="Yue J."/>
            <person name="Yang F."/>
            <person name="Yuan J."/>
            <person name="Li L."/>
        </authorList>
    </citation>
    <scope>NUCLEOTIDE SEQUENCE</scope>
    <source>
        <strain evidence="10">5MLIR</strain>
    </source>
</reference>
<dbReference type="PANTHER" id="PTHR43124:SF3">
    <property type="entry name" value="CHLORAMPHENICOL EFFLUX PUMP RV0191"/>
    <property type="match status" value="1"/>
</dbReference>
<dbReference type="PROSITE" id="PS50850">
    <property type="entry name" value="MFS"/>
    <property type="match status" value="1"/>
</dbReference>
<comment type="similarity">
    <text evidence="2 8">Belongs to the major facilitator superfamily. Bcr/CmlA family.</text>
</comment>
<dbReference type="PANTHER" id="PTHR43124">
    <property type="entry name" value="PURINE EFFLUX PUMP PBUE"/>
    <property type="match status" value="1"/>
</dbReference>
<dbReference type="InterPro" id="IPR020846">
    <property type="entry name" value="MFS_dom"/>
</dbReference>
<dbReference type="InterPro" id="IPR050189">
    <property type="entry name" value="MFS_Efflux_Transporters"/>
</dbReference>
<feature type="transmembrane region" description="Helical" evidence="8">
    <location>
        <begin position="343"/>
        <end position="362"/>
    </location>
</feature>
<evidence type="ECO:0000256" key="6">
    <source>
        <dbReference type="ARBA" id="ARBA00022989"/>
    </source>
</evidence>
<dbReference type="RefSeq" id="WP_231042118.1">
    <property type="nucleotide sequence ID" value="NZ_CP106881.1"/>
</dbReference>
<dbReference type="CDD" id="cd17320">
    <property type="entry name" value="MFS_MdfA_MDR_like"/>
    <property type="match status" value="1"/>
</dbReference>
<evidence type="ECO:0000256" key="1">
    <source>
        <dbReference type="ARBA" id="ARBA00004651"/>
    </source>
</evidence>
<feature type="transmembrane region" description="Helical" evidence="8">
    <location>
        <begin position="368"/>
        <end position="387"/>
    </location>
</feature>
<evidence type="ECO:0000256" key="3">
    <source>
        <dbReference type="ARBA" id="ARBA00022448"/>
    </source>
</evidence>
<feature type="transmembrane region" description="Helical" evidence="8">
    <location>
        <begin position="42"/>
        <end position="60"/>
    </location>
</feature>
<feature type="transmembrane region" description="Helical" evidence="8">
    <location>
        <begin position="130"/>
        <end position="152"/>
    </location>
</feature>
<name>A0ABY6G7L9_9BURK</name>
<evidence type="ECO:0000313" key="11">
    <source>
        <dbReference type="Proteomes" id="UP001162800"/>
    </source>
</evidence>
<feature type="transmembrane region" description="Helical" evidence="8">
    <location>
        <begin position="97"/>
        <end position="118"/>
    </location>
</feature>
<evidence type="ECO:0000259" key="9">
    <source>
        <dbReference type="PROSITE" id="PS50850"/>
    </source>
</evidence>
<dbReference type="InterPro" id="IPR011701">
    <property type="entry name" value="MFS"/>
</dbReference>
<dbReference type="EMBL" id="CP106881">
    <property type="protein sequence ID" value="UYG51024.1"/>
    <property type="molecule type" value="Genomic_DNA"/>
</dbReference>
<gene>
    <name evidence="10" type="ORF">M9799_13125</name>
</gene>
<evidence type="ECO:0000256" key="7">
    <source>
        <dbReference type="ARBA" id="ARBA00023136"/>
    </source>
</evidence>
<feature type="transmembrane region" description="Helical" evidence="8">
    <location>
        <begin position="158"/>
        <end position="180"/>
    </location>
</feature>
<feature type="transmembrane region" description="Helical" evidence="8">
    <location>
        <begin position="246"/>
        <end position="267"/>
    </location>
</feature>
<dbReference type="Gene3D" id="1.20.1720.10">
    <property type="entry name" value="Multidrug resistance protein D"/>
    <property type="match status" value="1"/>
</dbReference>
<keyword evidence="11" id="KW-1185">Reference proteome</keyword>
<sequence length="390" mass="42063">MSQLKLTLLLALFTMLGPLGIDTYLPSFHAIAQEFAVDATVVQQTLSVYVLGLALMMLVYGTLSDAIGRRRVMLFTVTGFGLVSLLASLAPSIEMLIALRAAQGLMAGAGMVVSRAMVQDRYQGAQAQRMMAMIMVVFGLAPALAPILGGWLQLHGGWRASFGFLALFSLLLLATAWRALPETLEPAQRTPLAWRPIARNYLTAIRHRSFRRMLLAIGLMGSGMAVYIASAAEFVVTLLGQSETGFGWLFIPLVGGGMLGSVISTFLASRVAPRRQKQIGFALMALACSANVGYNALFTASLPWAVLPIALYTLSWSLISPLVVLQAVGFFPQMRGLASSLQGFVQMLLFALITSALVPLLFHSALWLALGHATLVLGGMLVWAWCVRER</sequence>
<feature type="transmembrane region" description="Helical" evidence="8">
    <location>
        <begin position="214"/>
        <end position="240"/>
    </location>
</feature>
<evidence type="ECO:0000313" key="10">
    <source>
        <dbReference type="EMBL" id="UYG51024.1"/>
    </source>
</evidence>
<keyword evidence="5 8" id="KW-0812">Transmembrane</keyword>
<evidence type="ECO:0000256" key="4">
    <source>
        <dbReference type="ARBA" id="ARBA00022475"/>
    </source>
</evidence>
<organism evidence="10 11">
    <name type="scientific">Comamonas endophytica</name>
    <dbReference type="NCBI Taxonomy" id="2949090"/>
    <lineage>
        <taxon>Bacteria</taxon>
        <taxon>Pseudomonadati</taxon>
        <taxon>Pseudomonadota</taxon>
        <taxon>Betaproteobacteria</taxon>
        <taxon>Burkholderiales</taxon>
        <taxon>Comamonadaceae</taxon>
        <taxon>Comamonas</taxon>
    </lineage>
</organism>
<feature type="domain" description="Major facilitator superfamily (MFS) profile" evidence="9">
    <location>
        <begin position="6"/>
        <end position="390"/>
    </location>
</feature>
<comment type="subcellular location">
    <subcellularLocation>
        <location evidence="8">Cell inner membrane</location>
        <topology evidence="8">Multi-pass membrane protein</topology>
    </subcellularLocation>
    <subcellularLocation>
        <location evidence="1">Cell membrane</location>
        <topology evidence="1">Multi-pass membrane protein</topology>
    </subcellularLocation>
</comment>
<dbReference type="NCBIfam" id="TIGR00710">
    <property type="entry name" value="efflux_Bcr_CflA"/>
    <property type="match status" value="1"/>
</dbReference>